<reference evidence="1 2" key="1">
    <citation type="journal article" date="2013" name="Stand. Genomic Sci.">
        <title>Genomic Encyclopedia of Type Strains, Phase I: The one thousand microbial genomes (KMG-I) project.</title>
        <authorList>
            <person name="Kyrpides N.C."/>
            <person name="Woyke T."/>
            <person name="Eisen J.A."/>
            <person name="Garrity G."/>
            <person name="Lilburn T.G."/>
            <person name="Beck B.J."/>
            <person name="Whitman W.B."/>
            <person name="Hugenholtz P."/>
            <person name="Klenk H.P."/>
        </authorList>
    </citation>
    <scope>NUCLEOTIDE SEQUENCE [LARGE SCALE GENOMIC DNA]</scope>
    <source>
        <strain evidence="1 2">DSM 13484</strain>
    </source>
</reference>
<gene>
    <name evidence="1" type="ORF">LX66_2422</name>
</gene>
<dbReference type="EMBL" id="VLLG01000003">
    <property type="protein sequence ID" value="TWI88337.1"/>
    <property type="molecule type" value="Genomic_DNA"/>
</dbReference>
<evidence type="ECO:0000313" key="2">
    <source>
        <dbReference type="Proteomes" id="UP000316778"/>
    </source>
</evidence>
<keyword evidence="2" id="KW-1185">Reference proteome</keyword>
<proteinExistence type="predicted"/>
<dbReference type="Proteomes" id="UP000316778">
    <property type="component" value="Unassembled WGS sequence"/>
</dbReference>
<protein>
    <submittedName>
        <fullName evidence="1">Uncharacterized protein DUF4907</fullName>
    </submittedName>
</protein>
<dbReference type="InterPro" id="IPR032593">
    <property type="entry name" value="DUF4907"/>
</dbReference>
<accession>A0A562T473</accession>
<name>A0A562T473_CHIJA</name>
<evidence type="ECO:0000313" key="1">
    <source>
        <dbReference type="EMBL" id="TWI88337.1"/>
    </source>
</evidence>
<dbReference type="AlphaFoldDB" id="A0A562T473"/>
<organism evidence="1 2">
    <name type="scientific">Chitinophaga japonensis</name>
    <name type="common">Flexibacter japonensis</name>
    <dbReference type="NCBI Taxonomy" id="104662"/>
    <lineage>
        <taxon>Bacteria</taxon>
        <taxon>Pseudomonadati</taxon>
        <taxon>Bacteroidota</taxon>
        <taxon>Chitinophagia</taxon>
        <taxon>Chitinophagales</taxon>
        <taxon>Chitinophagaceae</taxon>
        <taxon>Chitinophaga</taxon>
    </lineage>
</organism>
<sequence length="122" mass="13199">MTKMIKGKHKIAVLLTGSVLLLVFIAFTTGRLSRQPAKATAMQDSIAVVPFQTAGGWGYAVNVGAHTYIYQDIIPAVPGKSAFRTREDALRVGMLVAEKLRNQQVPTISREELAAMSVIDGQ</sequence>
<comment type="caution">
    <text evidence="1">The sequence shown here is derived from an EMBL/GenBank/DDBJ whole genome shotgun (WGS) entry which is preliminary data.</text>
</comment>
<dbReference type="Pfam" id="PF16250">
    <property type="entry name" value="DUF4907"/>
    <property type="match status" value="1"/>
</dbReference>